<dbReference type="Gene3D" id="1.10.3720.10">
    <property type="entry name" value="MetI-like"/>
    <property type="match status" value="1"/>
</dbReference>
<dbReference type="InterPro" id="IPR051393">
    <property type="entry name" value="ABC_transporter_permease"/>
</dbReference>
<evidence type="ECO:0000313" key="10">
    <source>
        <dbReference type="Proteomes" id="UP000005384"/>
    </source>
</evidence>
<feature type="transmembrane region" description="Helical" evidence="7">
    <location>
        <begin position="153"/>
        <end position="173"/>
    </location>
</feature>
<dbReference type="Pfam" id="PF00528">
    <property type="entry name" value="BPD_transp_1"/>
    <property type="match status" value="1"/>
</dbReference>
<comment type="subcellular location">
    <subcellularLocation>
        <location evidence="1 7">Cell membrane</location>
        <topology evidence="1 7">Multi-pass membrane protein</topology>
    </subcellularLocation>
</comment>
<protein>
    <recommendedName>
        <fullName evidence="8">ABC transmembrane type-1 domain-containing protein</fullName>
    </recommendedName>
</protein>
<dbReference type="RefSeq" id="WP_006782453.1">
    <property type="nucleotide sequence ID" value="NZ_CP040506.1"/>
</dbReference>
<feature type="transmembrane region" description="Helical" evidence="7">
    <location>
        <begin position="220"/>
        <end position="243"/>
    </location>
</feature>
<proteinExistence type="inferred from homology"/>
<keyword evidence="6 7" id="KW-0472">Membrane</keyword>
<evidence type="ECO:0000256" key="4">
    <source>
        <dbReference type="ARBA" id="ARBA00022692"/>
    </source>
</evidence>
<dbReference type="PATRIC" id="fig|742737.3.peg.4450"/>
<accession>G5ILT7</accession>
<keyword evidence="5 7" id="KW-1133">Transmembrane helix</keyword>
<feature type="transmembrane region" description="Helical" evidence="7">
    <location>
        <begin position="114"/>
        <end position="133"/>
    </location>
</feature>
<dbReference type="GO" id="GO:0005886">
    <property type="term" value="C:plasma membrane"/>
    <property type="evidence" value="ECO:0007669"/>
    <property type="project" value="UniProtKB-SubCell"/>
</dbReference>
<evidence type="ECO:0000256" key="2">
    <source>
        <dbReference type="ARBA" id="ARBA00022448"/>
    </source>
</evidence>
<feature type="transmembrane region" description="Helical" evidence="7">
    <location>
        <begin position="20"/>
        <end position="46"/>
    </location>
</feature>
<dbReference type="PANTHER" id="PTHR30193:SF37">
    <property type="entry name" value="INNER MEMBRANE ABC TRANSPORTER PERMEASE PROTEIN YCJO"/>
    <property type="match status" value="1"/>
</dbReference>
<dbReference type="PROSITE" id="PS50928">
    <property type="entry name" value="ABC_TM1"/>
    <property type="match status" value="1"/>
</dbReference>
<evidence type="ECO:0000256" key="3">
    <source>
        <dbReference type="ARBA" id="ARBA00022475"/>
    </source>
</evidence>
<dbReference type="GO" id="GO:0055085">
    <property type="term" value="P:transmembrane transport"/>
    <property type="evidence" value="ECO:0007669"/>
    <property type="project" value="InterPro"/>
</dbReference>
<evidence type="ECO:0000256" key="1">
    <source>
        <dbReference type="ARBA" id="ARBA00004651"/>
    </source>
</evidence>
<dbReference type="EMBL" id="ADLN01000120">
    <property type="protein sequence ID" value="EHI57356.1"/>
    <property type="molecule type" value="Genomic_DNA"/>
</dbReference>
<feature type="transmembrane region" description="Helical" evidence="7">
    <location>
        <begin position="80"/>
        <end position="102"/>
    </location>
</feature>
<sequence length="295" mass="33679">MKNTRGTLRRQKRERSILIFLFLLLPMALLILLTVYPVLSIFFYSFTDWGGVSRPEHFVGLDNYIKVFTTQKYWNVFRTAIYYLVAGLIQQVVALFLATILYKGLRGSNFFKGVIFFPFIMNTVAVTLIFQMFFEINGGLDSILTMLGQEAWIRKWIADSSIVNMSLAFIYLWKNIGYSFIIYLGTMQSVPRDLYEAAEIDGANSWAQFWAITFPNIKMIIGLLTTFAVVNSVAIFDIPFILTKGQNGTNTFTTTLIETAFKFNLYGEASAMAIVLLMVVAVVLVFKNIVFKEED</sequence>
<comment type="similarity">
    <text evidence="7">Belongs to the binding-protein-dependent transport system permease family.</text>
</comment>
<evidence type="ECO:0000259" key="8">
    <source>
        <dbReference type="PROSITE" id="PS50928"/>
    </source>
</evidence>
<dbReference type="PANTHER" id="PTHR30193">
    <property type="entry name" value="ABC TRANSPORTER PERMEASE PROTEIN"/>
    <property type="match status" value="1"/>
</dbReference>
<evidence type="ECO:0000256" key="7">
    <source>
        <dbReference type="RuleBase" id="RU363032"/>
    </source>
</evidence>
<evidence type="ECO:0000256" key="6">
    <source>
        <dbReference type="ARBA" id="ARBA00023136"/>
    </source>
</evidence>
<gene>
    <name evidence="9" type="ORF">HMPREF9473_04465</name>
</gene>
<keyword evidence="2 7" id="KW-0813">Transport</keyword>
<evidence type="ECO:0000313" key="9">
    <source>
        <dbReference type="EMBL" id="EHI57356.1"/>
    </source>
</evidence>
<reference evidence="9 10" key="1">
    <citation type="submission" date="2011-08" db="EMBL/GenBank/DDBJ databases">
        <title>The Genome Sequence of Clostridium hathewayi WAL-18680.</title>
        <authorList>
            <consortium name="The Broad Institute Genome Sequencing Platform"/>
            <person name="Earl A."/>
            <person name="Ward D."/>
            <person name="Feldgarden M."/>
            <person name="Gevers D."/>
            <person name="Finegold S.M."/>
            <person name="Summanen P.H."/>
            <person name="Molitoris D.R."/>
            <person name="Song M."/>
            <person name="Daigneault M."/>
            <person name="Allen-Vercoe E."/>
            <person name="Young S.K."/>
            <person name="Zeng Q."/>
            <person name="Gargeya S."/>
            <person name="Fitzgerald M."/>
            <person name="Haas B."/>
            <person name="Abouelleil A."/>
            <person name="Alvarado L."/>
            <person name="Arachchi H.M."/>
            <person name="Berlin A."/>
            <person name="Brown A."/>
            <person name="Chapman S.B."/>
            <person name="Chen Z."/>
            <person name="Dunbar C."/>
            <person name="Freedman E."/>
            <person name="Gearin G."/>
            <person name="Gellesch M."/>
            <person name="Goldberg J."/>
            <person name="Griggs A."/>
            <person name="Gujja S."/>
            <person name="Heiman D."/>
            <person name="Howarth C."/>
            <person name="Larson L."/>
            <person name="Lui A."/>
            <person name="MacDonald P.J.P."/>
            <person name="Montmayeur A."/>
            <person name="Murphy C."/>
            <person name="Neiman D."/>
            <person name="Pearson M."/>
            <person name="Priest M."/>
            <person name="Roberts A."/>
            <person name="Saif S."/>
            <person name="Shea T."/>
            <person name="Shenoy N."/>
            <person name="Sisk P."/>
            <person name="Stolte C."/>
            <person name="Sykes S."/>
            <person name="Wortman J."/>
            <person name="Nusbaum C."/>
            <person name="Birren B."/>
        </authorList>
    </citation>
    <scope>NUCLEOTIDE SEQUENCE [LARGE SCALE GENOMIC DNA]</scope>
    <source>
        <strain evidence="9 10">WAL-18680</strain>
    </source>
</reference>
<feature type="transmembrane region" description="Helical" evidence="7">
    <location>
        <begin position="263"/>
        <end position="286"/>
    </location>
</feature>
<keyword evidence="3" id="KW-1003">Cell membrane</keyword>
<dbReference type="InterPro" id="IPR035906">
    <property type="entry name" value="MetI-like_sf"/>
</dbReference>
<name>G5ILT7_9FIRM</name>
<dbReference type="CDD" id="cd06261">
    <property type="entry name" value="TM_PBP2"/>
    <property type="match status" value="1"/>
</dbReference>
<dbReference type="AlphaFoldDB" id="G5ILT7"/>
<dbReference type="OrthoDB" id="145927at2"/>
<keyword evidence="4 7" id="KW-0812">Transmembrane</keyword>
<comment type="caution">
    <text evidence="9">The sequence shown here is derived from an EMBL/GenBank/DDBJ whole genome shotgun (WGS) entry which is preliminary data.</text>
</comment>
<evidence type="ECO:0000256" key="5">
    <source>
        <dbReference type="ARBA" id="ARBA00022989"/>
    </source>
</evidence>
<dbReference type="InterPro" id="IPR000515">
    <property type="entry name" value="MetI-like"/>
</dbReference>
<dbReference type="HOGENOM" id="CLU_016047_0_0_9"/>
<dbReference type="Proteomes" id="UP000005384">
    <property type="component" value="Unassembled WGS sequence"/>
</dbReference>
<organism evidence="9 10">
    <name type="scientific">Hungatella hathewayi WAL-18680</name>
    <dbReference type="NCBI Taxonomy" id="742737"/>
    <lineage>
        <taxon>Bacteria</taxon>
        <taxon>Bacillati</taxon>
        <taxon>Bacillota</taxon>
        <taxon>Clostridia</taxon>
        <taxon>Lachnospirales</taxon>
        <taxon>Lachnospiraceae</taxon>
        <taxon>Hungatella</taxon>
    </lineage>
</organism>
<keyword evidence="10" id="KW-1185">Reference proteome</keyword>
<feature type="domain" description="ABC transmembrane type-1" evidence="8">
    <location>
        <begin position="76"/>
        <end position="287"/>
    </location>
</feature>
<dbReference type="SUPFAM" id="SSF161098">
    <property type="entry name" value="MetI-like"/>
    <property type="match status" value="1"/>
</dbReference>